<dbReference type="OrthoDB" id="9803379at2"/>
<gene>
    <name evidence="2" type="ORF">CG50_07440</name>
</gene>
<reference evidence="2 3" key="1">
    <citation type="submission" date="2014-03" db="EMBL/GenBank/DDBJ databases">
        <title>Genome of Paenirhodobacter enshiensis DW2-9.</title>
        <authorList>
            <person name="Wang D."/>
            <person name="Wang G."/>
        </authorList>
    </citation>
    <scope>NUCLEOTIDE SEQUENCE [LARGE SCALE GENOMIC DNA]</scope>
    <source>
        <strain evidence="2 3">DW2-9</strain>
    </source>
</reference>
<comment type="caution">
    <text evidence="2">The sequence shown here is derived from an EMBL/GenBank/DDBJ whole genome shotgun (WGS) entry which is preliminary data.</text>
</comment>
<dbReference type="CDD" id="cd00093">
    <property type="entry name" value="HTH_XRE"/>
    <property type="match status" value="1"/>
</dbReference>
<dbReference type="InterPro" id="IPR010982">
    <property type="entry name" value="Lambda_DNA-bd_dom_sf"/>
</dbReference>
<keyword evidence="3" id="KW-1185">Reference proteome</keyword>
<accession>A0A086XSF5</accession>
<dbReference type="Proteomes" id="UP000028824">
    <property type="component" value="Unassembled WGS sequence"/>
</dbReference>
<protein>
    <recommendedName>
        <fullName evidence="1">HTH cro/C1-type domain-containing protein</fullName>
    </recommendedName>
</protein>
<dbReference type="SUPFAM" id="SSF47413">
    <property type="entry name" value="lambda repressor-like DNA-binding domains"/>
    <property type="match status" value="1"/>
</dbReference>
<proteinExistence type="predicted"/>
<dbReference type="Gene3D" id="1.10.260.40">
    <property type="entry name" value="lambda repressor-like DNA-binding domains"/>
    <property type="match status" value="1"/>
</dbReference>
<dbReference type="Pfam" id="PF13560">
    <property type="entry name" value="HTH_31"/>
    <property type="match status" value="1"/>
</dbReference>
<dbReference type="EMBL" id="JFZB01000031">
    <property type="protein sequence ID" value="KFI24955.1"/>
    <property type="molecule type" value="Genomic_DNA"/>
</dbReference>
<evidence type="ECO:0000313" key="3">
    <source>
        <dbReference type="Proteomes" id="UP000028824"/>
    </source>
</evidence>
<evidence type="ECO:0000259" key="1">
    <source>
        <dbReference type="PROSITE" id="PS50943"/>
    </source>
</evidence>
<dbReference type="eggNOG" id="COG1396">
    <property type="taxonomic scope" value="Bacteria"/>
</dbReference>
<dbReference type="InterPro" id="IPR001387">
    <property type="entry name" value="Cro/C1-type_HTH"/>
</dbReference>
<name>A0A086XSF5_9RHOB</name>
<dbReference type="STRING" id="1105367.CG50_07440"/>
<feature type="domain" description="HTH cro/C1-type" evidence="1">
    <location>
        <begin position="18"/>
        <end position="52"/>
    </location>
</feature>
<dbReference type="PROSITE" id="PS50943">
    <property type="entry name" value="HTH_CROC1"/>
    <property type="match status" value="1"/>
</dbReference>
<organism evidence="2 3">
    <name type="scientific">Paenirhodobacter enshiensis</name>
    <dbReference type="NCBI Taxonomy" id="1105367"/>
    <lineage>
        <taxon>Bacteria</taxon>
        <taxon>Pseudomonadati</taxon>
        <taxon>Pseudomonadota</taxon>
        <taxon>Alphaproteobacteria</taxon>
        <taxon>Rhodobacterales</taxon>
        <taxon>Rhodobacter group</taxon>
        <taxon>Paenirhodobacter</taxon>
    </lineage>
</organism>
<evidence type="ECO:0000313" key="2">
    <source>
        <dbReference type="EMBL" id="KFI24955.1"/>
    </source>
</evidence>
<dbReference type="GO" id="GO:0003677">
    <property type="term" value="F:DNA binding"/>
    <property type="evidence" value="ECO:0007669"/>
    <property type="project" value="InterPro"/>
</dbReference>
<sequence length="90" mass="10203">MPVKSLRSPRHLLLLDKLRTLRKGAGITQVELAERLGRPQSYVAKIEGGERRMDVLEFIDWLEAVNAADQLQPLIQDLLAIRASANEDKR</sequence>
<dbReference type="SMART" id="SM00530">
    <property type="entry name" value="HTH_XRE"/>
    <property type="match status" value="1"/>
</dbReference>
<dbReference type="AlphaFoldDB" id="A0A086XSF5"/>